<feature type="domain" description="Fatty acid desaturase" evidence="11">
    <location>
        <begin position="22"/>
        <end position="233"/>
    </location>
</feature>
<dbReference type="CDD" id="cd03505">
    <property type="entry name" value="Delta9-FADS-like"/>
    <property type="match status" value="1"/>
</dbReference>
<dbReference type="OrthoDB" id="9768289at2"/>
<comment type="subcellular location">
    <subcellularLocation>
        <location evidence="1">Membrane</location>
        <topology evidence="1">Multi-pass membrane protein</topology>
    </subcellularLocation>
</comment>
<gene>
    <name evidence="13" type="ORF">SAMN05216552_1001327</name>
</gene>
<sequence>MDALLSLLSRGVTDAGYGAILIYTLVATHVTIISVTVFLHRAQAHRALTLHPALSHFFRLWLWLSTGMVTREWVAIHRKHHAHCETAGDPHSPVVLGLDTVLWRGAELYRAAARDDAEIRRYGFGTPDDWIERHLYSRYTWQGVGVLLVADLVLFGAIGATVWAVQMLWIPFLAAGVVNGIGHFWGYRNFDCKEAATNISPVGLLIGGEELHNNHHTYARSAKMSVKWYEFDAGWMYICLFRALGLARVRELPRVPRLRPDHNEVDMQTLLAVLANRARVMADMAVSLRGVWRRELEALRGVDAPDWKAARRLLRRDPDNLSTEHLDQLNRLLAHSEVLRHVQELRAELVQLWRRSHATPDQLLDSLKAWCARAELSACEPMRRFARTLRAYA</sequence>
<protein>
    <submittedName>
        <fullName evidence="13">Stearoyl-CoA desaturase (Delta-9 desaturase)</fullName>
    </submittedName>
</protein>
<dbReference type="Pfam" id="PF00487">
    <property type="entry name" value="FA_desaturase"/>
    <property type="match status" value="1"/>
</dbReference>
<dbReference type="RefSeq" id="WP_093552781.1">
    <property type="nucleotide sequence ID" value="NZ_FPBO01000001.1"/>
</dbReference>
<evidence type="ECO:0000256" key="4">
    <source>
        <dbReference type="ARBA" id="ARBA00022832"/>
    </source>
</evidence>
<keyword evidence="3 10" id="KW-0812">Transmembrane</keyword>
<proteinExistence type="inferred from homology"/>
<organism evidence="13 14">
    <name type="scientific">Pseudoduganella namucuonensis</name>
    <dbReference type="NCBI Taxonomy" id="1035707"/>
    <lineage>
        <taxon>Bacteria</taxon>
        <taxon>Pseudomonadati</taxon>
        <taxon>Pseudomonadota</taxon>
        <taxon>Betaproteobacteria</taxon>
        <taxon>Burkholderiales</taxon>
        <taxon>Oxalobacteraceae</taxon>
        <taxon>Telluria group</taxon>
        <taxon>Pseudoduganella</taxon>
    </lineage>
</organism>
<dbReference type="AlphaFoldDB" id="A0A1I7F290"/>
<evidence type="ECO:0000259" key="11">
    <source>
        <dbReference type="Pfam" id="PF00487"/>
    </source>
</evidence>
<evidence type="ECO:0000256" key="7">
    <source>
        <dbReference type="ARBA" id="ARBA00023004"/>
    </source>
</evidence>
<keyword evidence="4" id="KW-0276">Fatty acid metabolism</keyword>
<evidence type="ECO:0000313" key="14">
    <source>
        <dbReference type="Proteomes" id="UP000199391"/>
    </source>
</evidence>
<evidence type="ECO:0000256" key="3">
    <source>
        <dbReference type="ARBA" id="ARBA00022692"/>
    </source>
</evidence>
<evidence type="ECO:0000259" key="12">
    <source>
        <dbReference type="Pfam" id="PF01610"/>
    </source>
</evidence>
<dbReference type="InterPro" id="IPR015876">
    <property type="entry name" value="Acyl-CoA_DS"/>
</dbReference>
<keyword evidence="14" id="KW-1185">Reference proteome</keyword>
<keyword evidence="6" id="KW-0560">Oxidoreductase</keyword>
<evidence type="ECO:0000256" key="5">
    <source>
        <dbReference type="ARBA" id="ARBA00022989"/>
    </source>
</evidence>
<comment type="similarity">
    <text evidence="2">Belongs to the fatty acid desaturase type 2 family.</text>
</comment>
<keyword evidence="5 10" id="KW-1133">Transmembrane helix</keyword>
<evidence type="ECO:0000256" key="8">
    <source>
        <dbReference type="ARBA" id="ARBA00023098"/>
    </source>
</evidence>
<feature type="transmembrane region" description="Helical" evidence="10">
    <location>
        <begin position="143"/>
        <end position="163"/>
    </location>
</feature>
<keyword evidence="8" id="KW-0443">Lipid metabolism</keyword>
<name>A0A1I7F290_9BURK</name>
<dbReference type="InterPro" id="IPR005804">
    <property type="entry name" value="FA_desaturase_dom"/>
</dbReference>
<evidence type="ECO:0000256" key="6">
    <source>
        <dbReference type="ARBA" id="ARBA00023002"/>
    </source>
</evidence>
<evidence type="ECO:0000256" key="10">
    <source>
        <dbReference type="SAM" id="Phobius"/>
    </source>
</evidence>
<dbReference type="EMBL" id="FPBO01000001">
    <property type="protein sequence ID" value="SFU30286.1"/>
    <property type="molecule type" value="Genomic_DNA"/>
</dbReference>
<feature type="transmembrane region" description="Helical" evidence="10">
    <location>
        <begin position="169"/>
        <end position="187"/>
    </location>
</feature>
<keyword evidence="7" id="KW-0408">Iron</keyword>
<evidence type="ECO:0000313" key="13">
    <source>
        <dbReference type="EMBL" id="SFU30286.1"/>
    </source>
</evidence>
<evidence type="ECO:0000256" key="9">
    <source>
        <dbReference type="ARBA" id="ARBA00023136"/>
    </source>
</evidence>
<feature type="transmembrane region" description="Helical" evidence="10">
    <location>
        <begin position="20"/>
        <end position="39"/>
    </location>
</feature>
<dbReference type="Pfam" id="PF01610">
    <property type="entry name" value="DDE_Tnp_ISL3"/>
    <property type="match status" value="1"/>
</dbReference>
<feature type="domain" description="Transposase IS204/IS1001/IS1096/IS1165 DDE" evidence="12">
    <location>
        <begin position="286"/>
        <end position="392"/>
    </location>
</feature>
<dbReference type="InterPro" id="IPR002560">
    <property type="entry name" value="Transposase_DDE"/>
</dbReference>
<dbReference type="PANTHER" id="PTHR11351">
    <property type="entry name" value="ACYL-COA DESATURASE"/>
    <property type="match status" value="1"/>
</dbReference>
<keyword evidence="9 10" id="KW-0472">Membrane</keyword>
<dbReference type="GO" id="GO:0016717">
    <property type="term" value="F:oxidoreductase activity, acting on paired donors, with oxidation of a pair of donors resulting in the reduction of molecular oxygen to two molecules of water"/>
    <property type="evidence" value="ECO:0007669"/>
    <property type="project" value="InterPro"/>
</dbReference>
<dbReference type="STRING" id="1035707.SAMN05216552_1001327"/>
<evidence type="ECO:0000256" key="1">
    <source>
        <dbReference type="ARBA" id="ARBA00004141"/>
    </source>
</evidence>
<evidence type="ECO:0000256" key="2">
    <source>
        <dbReference type="ARBA" id="ARBA00008749"/>
    </source>
</evidence>
<dbReference type="PANTHER" id="PTHR11351:SF33">
    <property type="entry name" value="DELTA-9 FATTY ACID DESATURASE, DESA"/>
    <property type="match status" value="1"/>
</dbReference>
<dbReference type="Proteomes" id="UP000199391">
    <property type="component" value="Unassembled WGS sequence"/>
</dbReference>
<dbReference type="GO" id="GO:0006631">
    <property type="term" value="P:fatty acid metabolic process"/>
    <property type="evidence" value="ECO:0007669"/>
    <property type="project" value="UniProtKB-KW"/>
</dbReference>
<dbReference type="GO" id="GO:0016020">
    <property type="term" value="C:membrane"/>
    <property type="evidence" value="ECO:0007669"/>
    <property type="project" value="UniProtKB-SubCell"/>
</dbReference>
<reference evidence="14" key="1">
    <citation type="submission" date="2016-10" db="EMBL/GenBank/DDBJ databases">
        <authorList>
            <person name="Varghese N."/>
            <person name="Submissions S."/>
        </authorList>
    </citation>
    <scope>NUCLEOTIDE SEQUENCE [LARGE SCALE GENOMIC DNA]</scope>
    <source>
        <strain evidence="14">CGMCC 1.11014</strain>
    </source>
</reference>
<accession>A0A1I7F290</accession>